<evidence type="ECO:0000256" key="1">
    <source>
        <dbReference type="SAM" id="SignalP"/>
    </source>
</evidence>
<name>A0A1J8QIF1_9AGAM</name>
<dbReference type="OrthoDB" id="5946976at2759"/>
<evidence type="ECO:0000313" key="2">
    <source>
        <dbReference type="EMBL" id="OJA19691.1"/>
    </source>
</evidence>
<evidence type="ECO:0000313" key="3">
    <source>
        <dbReference type="Proteomes" id="UP000183567"/>
    </source>
</evidence>
<dbReference type="STRING" id="180088.A0A1J8QIF1"/>
<organism evidence="2 3">
    <name type="scientific">Rhizopogon vesiculosus</name>
    <dbReference type="NCBI Taxonomy" id="180088"/>
    <lineage>
        <taxon>Eukaryota</taxon>
        <taxon>Fungi</taxon>
        <taxon>Dikarya</taxon>
        <taxon>Basidiomycota</taxon>
        <taxon>Agaricomycotina</taxon>
        <taxon>Agaricomycetes</taxon>
        <taxon>Agaricomycetidae</taxon>
        <taxon>Boletales</taxon>
        <taxon>Suillineae</taxon>
        <taxon>Rhizopogonaceae</taxon>
        <taxon>Rhizopogon</taxon>
    </lineage>
</organism>
<dbReference type="Proteomes" id="UP000183567">
    <property type="component" value="Unassembled WGS sequence"/>
</dbReference>
<dbReference type="AlphaFoldDB" id="A0A1J8QIF1"/>
<dbReference type="InterPro" id="IPR012338">
    <property type="entry name" value="Beta-lactam/transpept-like"/>
</dbReference>
<feature type="chain" id="PRO_5013244537" evidence="1">
    <location>
        <begin position="18"/>
        <end position="374"/>
    </location>
</feature>
<accession>A0A1J8QIF1</accession>
<dbReference type="EMBL" id="LVVM01000927">
    <property type="protein sequence ID" value="OJA19691.1"/>
    <property type="molecule type" value="Genomic_DNA"/>
</dbReference>
<reference evidence="2 3" key="1">
    <citation type="submission" date="2016-03" db="EMBL/GenBank/DDBJ databases">
        <title>Comparative genomics of the ectomycorrhizal sister species Rhizopogon vinicolor and Rhizopogon vesiculosus (Basidiomycota: Boletales) reveals a divergence of the mating type B locus.</title>
        <authorList>
            <person name="Mujic A.B."/>
            <person name="Kuo A."/>
            <person name="Tritt A."/>
            <person name="Lipzen A."/>
            <person name="Chen C."/>
            <person name="Johnson J."/>
            <person name="Sharma A."/>
            <person name="Barry K."/>
            <person name="Grigoriev I.V."/>
            <person name="Spatafora J.W."/>
        </authorList>
    </citation>
    <scope>NUCLEOTIDE SEQUENCE [LARGE SCALE GENOMIC DNA]</scope>
    <source>
        <strain evidence="2 3">AM-OR11-056</strain>
    </source>
</reference>
<protein>
    <submittedName>
        <fullName evidence="2">Uncharacterized protein</fullName>
    </submittedName>
</protein>
<dbReference type="Gene3D" id="3.40.710.10">
    <property type="entry name" value="DD-peptidase/beta-lactamase superfamily"/>
    <property type="match status" value="1"/>
</dbReference>
<comment type="caution">
    <text evidence="2">The sequence shown here is derived from an EMBL/GenBank/DDBJ whole genome shotgun (WGS) entry which is preliminary data.</text>
</comment>
<proteinExistence type="predicted"/>
<feature type="signal peptide" evidence="1">
    <location>
        <begin position="1"/>
        <end position="17"/>
    </location>
</feature>
<sequence length="374" mass="40321">MAKVFGLVLGFLTQIFPYPSQVRLSPVGVNNGQVITPELSNSIQEILDVWNITGLSVAIVPKSGEPEYHSWGDRTEDGESVTQDSKWVALWLNKGVHDNVTVIPSSVYGNASQSFAVSIGTPVDSEHSIEGYGLGWFRNSYLGHDVVYHSGSIRGLSTRVSFLPDNDVGVVVFANGDNKAAPVMNISNSIIDAALHLRSGPAPPIIPEKKAVTSPSEDIVNLELPLEEFSGTYTDPGYGTFTFCSPSSDSLYCQQVIANFTAVDSVRPSAPSSPQLLAAWPRVWTSHLRAVHQSGNKFMLLPTALFPEGYGRDSTPFETAEIGTPGATAEFVVENGKVVGFGLFGGDQVAERARTLTTVKDRAEVWFDKVQNTG</sequence>
<keyword evidence="1" id="KW-0732">Signal</keyword>
<gene>
    <name evidence="2" type="ORF">AZE42_11210</name>
</gene>
<dbReference type="SUPFAM" id="SSF56601">
    <property type="entry name" value="beta-lactamase/transpeptidase-like"/>
    <property type="match status" value="1"/>
</dbReference>
<keyword evidence="3" id="KW-1185">Reference proteome</keyword>